<protein>
    <submittedName>
        <fullName evidence="2">Uncharacterized protein</fullName>
    </submittedName>
</protein>
<dbReference type="AlphaFoldDB" id="A0A484L3U5"/>
<name>A0A484L3U5_9ASTE</name>
<evidence type="ECO:0000313" key="3">
    <source>
        <dbReference type="Proteomes" id="UP000595140"/>
    </source>
</evidence>
<feature type="compositionally biased region" description="Polar residues" evidence="1">
    <location>
        <begin position="121"/>
        <end position="130"/>
    </location>
</feature>
<evidence type="ECO:0000256" key="1">
    <source>
        <dbReference type="SAM" id="MobiDB-lite"/>
    </source>
</evidence>
<evidence type="ECO:0000313" key="2">
    <source>
        <dbReference type="EMBL" id="VFQ70996.1"/>
    </source>
</evidence>
<accession>A0A484L3U5</accession>
<gene>
    <name evidence="2" type="ORF">CCAM_LOCUS12772</name>
</gene>
<dbReference type="Proteomes" id="UP000595140">
    <property type="component" value="Unassembled WGS sequence"/>
</dbReference>
<dbReference type="EMBL" id="OOIL02000988">
    <property type="protein sequence ID" value="VFQ70996.1"/>
    <property type="molecule type" value="Genomic_DNA"/>
</dbReference>
<feature type="region of interest" description="Disordered" evidence="1">
    <location>
        <begin position="104"/>
        <end position="138"/>
    </location>
</feature>
<proteinExistence type="predicted"/>
<keyword evidence="3" id="KW-1185">Reference proteome</keyword>
<organism evidence="2 3">
    <name type="scientific">Cuscuta campestris</name>
    <dbReference type="NCBI Taxonomy" id="132261"/>
    <lineage>
        <taxon>Eukaryota</taxon>
        <taxon>Viridiplantae</taxon>
        <taxon>Streptophyta</taxon>
        <taxon>Embryophyta</taxon>
        <taxon>Tracheophyta</taxon>
        <taxon>Spermatophyta</taxon>
        <taxon>Magnoliopsida</taxon>
        <taxon>eudicotyledons</taxon>
        <taxon>Gunneridae</taxon>
        <taxon>Pentapetalae</taxon>
        <taxon>asterids</taxon>
        <taxon>lamiids</taxon>
        <taxon>Solanales</taxon>
        <taxon>Convolvulaceae</taxon>
        <taxon>Cuscuteae</taxon>
        <taxon>Cuscuta</taxon>
        <taxon>Cuscuta subgen. Grammica</taxon>
        <taxon>Cuscuta sect. Cleistogrammica</taxon>
    </lineage>
</organism>
<reference evidence="2 3" key="1">
    <citation type="submission" date="2018-04" db="EMBL/GenBank/DDBJ databases">
        <authorList>
            <person name="Vogel A."/>
        </authorList>
    </citation>
    <scope>NUCLEOTIDE SEQUENCE [LARGE SCALE GENOMIC DNA]</scope>
</reference>
<sequence>MTMFRLGGSFPYFSVFPNQECPIFKKVEMKIEKLCRRYFVIDFLNDSPIDLPFIFLNSNPSQTPFSKGSRAKKALKEIKGDALIDHEDLHTEHLFRLAGFHFLGNNPAVSRTKGKQESHSAARTKGSQKSPAKEVHAE</sequence>